<evidence type="ECO:0000313" key="9">
    <source>
        <dbReference type="Proteomes" id="UP000039324"/>
    </source>
</evidence>
<proteinExistence type="inferred from homology"/>
<dbReference type="PANTHER" id="PTHR47968">
    <property type="entry name" value="CENTROMERE PROTEIN E"/>
    <property type="match status" value="1"/>
</dbReference>
<dbReference type="InterPro" id="IPR027640">
    <property type="entry name" value="Kinesin-like_fam"/>
</dbReference>
<reference evidence="7 9" key="1">
    <citation type="submission" date="2015-02" db="EMBL/GenBank/DDBJ databases">
        <authorList>
            <person name="Chooi Y.-H."/>
        </authorList>
    </citation>
    <scope>NUCLEOTIDE SEQUENCE [LARGE SCALE GENOMIC DNA]</scope>
    <source>
        <strain evidence="7">E3</strain>
    </source>
</reference>
<feature type="region of interest" description="Disordered" evidence="5">
    <location>
        <begin position="1"/>
        <end position="30"/>
    </location>
</feature>
<geneLocation type="mitochondrion" evidence="8"/>
<organism evidence="7 9">
    <name type="scientific">Plasmodiophora brassicae</name>
    <name type="common">Clubroot disease agent</name>
    <dbReference type="NCBI Taxonomy" id="37360"/>
    <lineage>
        <taxon>Eukaryota</taxon>
        <taxon>Sar</taxon>
        <taxon>Rhizaria</taxon>
        <taxon>Endomyxa</taxon>
        <taxon>Phytomyxea</taxon>
        <taxon>Plasmodiophorida</taxon>
        <taxon>Plasmodiophoridae</taxon>
        <taxon>Plasmodiophora</taxon>
    </lineage>
</organism>
<dbReference type="STRING" id="37360.A0A0G4J6L1"/>
<dbReference type="GO" id="GO:0008017">
    <property type="term" value="F:microtubule binding"/>
    <property type="evidence" value="ECO:0007669"/>
    <property type="project" value="InterPro"/>
</dbReference>
<dbReference type="CDD" id="cd00106">
    <property type="entry name" value="KISc"/>
    <property type="match status" value="1"/>
</dbReference>
<evidence type="ECO:0000256" key="1">
    <source>
        <dbReference type="ARBA" id="ARBA00023054"/>
    </source>
</evidence>
<feature type="coiled-coil region" evidence="4">
    <location>
        <begin position="1075"/>
        <end position="1208"/>
    </location>
</feature>
<dbReference type="InterPro" id="IPR036961">
    <property type="entry name" value="Kinesin_motor_dom_sf"/>
</dbReference>
<dbReference type="EMBL" id="OVEO01000004">
    <property type="protein sequence ID" value="SPQ95466.1"/>
    <property type="molecule type" value="Genomic_DNA"/>
</dbReference>
<dbReference type="SMART" id="SM00129">
    <property type="entry name" value="KISc"/>
    <property type="match status" value="1"/>
</dbReference>
<dbReference type="Pfam" id="PF00225">
    <property type="entry name" value="Kinesin"/>
    <property type="match status" value="1"/>
</dbReference>
<dbReference type="SUPFAM" id="SSF52540">
    <property type="entry name" value="P-loop containing nucleoside triphosphate hydrolases"/>
    <property type="match status" value="1"/>
</dbReference>
<evidence type="ECO:0000313" key="7">
    <source>
        <dbReference type="EMBL" id="CEP03228.1"/>
    </source>
</evidence>
<feature type="compositionally biased region" description="Low complexity" evidence="5">
    <location>
        <begin position="277"/>
        <end position="292"/>
    </location>
</feature>
<feature type="coiled-coil region" evidence="4">
    <location>
        <begin position="1015"/>
        <end position="1049"/>
    </location>
</feature>
<dbReference type="AlphaFoldDB" id="A0A0G4J6L1"/>
<sequence length="1233" mass="136993">MSVVGPAYGTGSASDADAPAPTQAHRRRHTDVWRPATSEKVQVVVRVRPALPSEQDECVWTVNGNTIACKDPDVVGVDDAADRHHFQFDRVFDQSTSTQVLYETTMKAMLGSFLDGINGTIMTYGQTCSGKTFTLSGTEASPGVNSLVVRDLLAMVAQRTEPSTVSMSYFEIYNEEVYDLLAKKGQKGDSLRVRESFDTGVFIEGLNKKAVTSVEEVEQLLQRGSQNRTTAATVWNHESSRSHTILSLELETIIHQSGPSSPDDKPSTQDDPAVTTSGSGSLGSADGAPDSGRGWRPTVPTETIRRRSILNIVDLAGSERLAKFATDKSVDSIARQKEGGNINKSLHSLTTVVSRLAQGSPHIPYRNSRLTRILQTSLGGNSRTLICVCVTVGKKNTHETISTLKFAGLAKTITNRFNVNVEADMKPKTRTSTVIFDSTQMMASQLVALQFENARAAAMLQRDEATDAMLAKSQTECERLRQERDRLNGRQVEIEQFLEAIAGQIETSVAARKPLSTGTTMVPLSIRSMVELPCNTIFEAVNSNLGHVQRLSLQNAKLLEAVSVVQQYARGLQKRIAKNDRLYSDVVVSVTEVEEAIVDDLERRGRIQDITNDLRCQMLHKELQKAIATVLLLSKVVGANVVHENERIALLRSAHQSSVGRTISTAARFLRSIDWPAAFQTKEAHAAAAGDQQVVIGDLLRHLHESAAQTERIIARTIADHDAFSVSLERFQDAIGFRDAVIDVLHGRIRRQETALRHARLSCRQVQRASDTQGNVYEQQLRVLRERIERDDEQRLAMIKDADRIQTSLHDRLAAVNSDLARVTVDLNRAQADMVNAQGHRDASEVARAGLSAQLSDARRELQLSAEENERIRRQTSLEIAQLEADLATRQLALDTAQRREREVQLQRDQVVDELDTTRSRLQATGERLDEATRKVASLEASSQETESRLSREYARMKSTMEAQLEAGRRQAMTMEADLRAELSSVNAALKQEIQASMARERHDQATLQECNAARLQLGRAVQQLQMQLAEAQEKLRDCSVERDTARQDGQACQVRLQSVIDGNIIRVGELGKEIEDLKEQVRAGQKVVAELDAARDAIAAAEVQRRRDKEGWERQQQALHGQIQVVEKQRDDLEESLRMQAKKSDRLKEKLRLAQLEVQMTKEAAAKTERELRREKIRSDTMASVQLAQLRNEMSSWQEEKSDLAAEVAFSKALLGFKVAEEADKADDDGGK</sequence>
<dbReference type="PROSITE" id="PS50067">
    <property type="entry name" value="KINESIN_MOTOR_2"/>
    <property type="match status" value="1"/>
</dbReference>
<keyword evidence="3" id="KW-0547">Nucleotide-binding</keyword>
<dbReference type="Proteomes" id="UP000290189">
    <property type="component" value="Unassembled WGS sequence"/>
</dbReference>
<evidence type="ECO:0000256" key="3">
    <source>
        <dbReference type="PROSITE-ProRule" id="PRU00283"/>
    </source>
</evidence>
<evidence type="ECO:0000256" key="2">
    <source>
        <dbReference type="ARBA" id="ARBA00023175"/>
    </source>
</evidence>
<dbReference type="PRINTS" id="PR00380">
    <property type="entry name" value="KINESINHEAVY"/>
</dbReference>
<dbReference type="Gene3D" id="3.40.850.10">
    <property type="entry name" value="Kinesin motor domain"/>
    <property type="match status" value="1"/>
</dbReference>
<keyword evidence="9" id="KW-1185">Reference proteome</keyword>
<dbReference type="InterPro" id="IPR001752">
    <property type="entry name" value="Kinesin_motor_dom"/>
</dbReference>
<evidence type="ECO:0000256" key="5">
    <source>
        <dbReference type="SAM" id="MobiDB-lite"/>
    </source>
</evidence>
<dbReference type="EMBL" id="CDSF01000144">
    <property type="protein sequence ID" value="CEP03228.1"/>
    <property type="molecule type" value="Genomic_DNA"/>
</dbReference>
<gene>
    <name evidence="7" type="ORF">PBRA_002988</name>
    <name evidence="8" type="ORF">PLBR_LOCUS2681</name>
</gene>
<keyword evidence="2 3" id="KW-0505">Motor protein</keyword>
<feature type="region of interest" description="Disordered" evidence="5">
    <location>
        <begin position="255"/>
        <end position="300"/>
    </location>
</feature>
<dbReference type="PANTHER" id="PTHR47968:SF75">
    <property type="entry name" value="CENTROMERE-ASSOCIATED PROTEIN E"/>
    <property type="match status" value="1"/>
</dbReference>
<dbReference type="GO" id="GO:0007018">
    <property type="term" value="P:microtubule-based movement"/>
    <property type="evidence" value="ECO:0007669"/>
    <property type="project" value="InterPro"/>
</dbReference>
<comment type="similarity">
    <text evidence="3">Belongs to the TRAFAC class myosin-kinesin ATPase superfamily. Kinesin family.</text>
</comment>
<evidence type="ECO:0000256" key="4">
    <source>
        <dbReference type="SAM" id="Coils"/>
    </source>
</evidence>
<dbReference type="Proteomes" id="UP000039324">
    <property type="component" value="Unassembled WGS sequence"/>
</dbReference>
<protein>
    <recommendedName>
        <fullName evidence="6">Kinesin motor domain-containing protein</fullName>
    </recommendedName>
</protein>
<keyword evidence="3" id="KW-0067">ATP-binding</keyword>
<feature type="region of interest" description="Disordered" evidence="5">
    <location>
        <begin position="927"/>
        <end position="948"/>
    </location>
</feature>
<feature type="domain" description="Kinesin motor" evidence="6">
    <location>
        <begin position="40"/>
        <end position="413"/>
    </location>
</feature>
<evidence type="ECO:0000259" key="6">
    <source>
        <dbReference type="PROSITE" id="PS50067"/>
    </source>
</evidence>
<feature type="binding site" evidence="3">
    <location>
        <begin position="125"/>
        <end position="132"/>
    </location>
    <ligand>
        <name>ATP</name>
        <dbReference type="ChEBI" id="CHEBI:30616"/>
    </ligand>
</feature>
<keyword evidence="8" id="KW-0496">Mitochondrion</keyword>
<evidence type="ECO:0000313" key="8">
    <source>
        <dbReference type="EMBL" id="SPQ95466.1"/>
    </source>
</evidence>
<keyword evidence="1 4" id="KW-0175">Coiled coil</keyword>
<dbReference type="GO" id="GO:0005524">
    <property type="term" value="F:ATP binding"/>
    <property type="evidence" value="ECO:0007669"/>
    <property type="project" value="UniProtKB-UniRule"/>
</dbReference>
<name>A0A0G4J6L1_PLABS</name>
<accession>A0A0G4J6L1</accession>
<evidence type="ECO:0000313" key="10">
    <source>
        <dbReference type="Proteomes" id="UP000290189"/>
    </source>
</evidence>
<reference evidence="8 10" key="2">
    <citation type="submission" date="2018-03" db="EMBL/GenBank/DDBJ databases">
        <authorList>
            <person name="Fogelqvist J."/>
        </authorList>
    </citation>
    <scope>NUCLEOTIDE SEQUENCE [LARGE SCALE GENOMIC DNA]</scope>
</reference>
<dbReference type="GO" id="GO:0003777">
    <property type="term" value="F:microtubule motor activity"/>
    <property type="evidence" value="ECO:0007669"/>
    <property type="project" value="InterPro"/>
</dbReference>
<dbReference type="InterPro" id="IPR027417">
    <property type="entry name" value="P-loop_NTPase"/>
</dbReference>